<evidence type="ECO:0000256" key="3">
    <source>
        <dbReference type="ARBA" id="ARBA00022679"/>
    </source>
</evidence>
<evidence type="ECO:0000256" key="5">
    <source>
        <dbReference type="ARBA" id="ARBA00023012"/>
    </source>
</evidence>
<accession>A0A0S4MSY5</accession>
<feature type="transmembrane region" description="Helical" evidence="6">
    <location>
        <begin position="57"/>
        <end position="75"/>
    </location>
</feature>
<organism evidence="8 9">
    <name type="scientific">Candidatus Thermokryptus mobilis</name>
    <dbReference type="NCBI Taxonomy" id="1643428"/>
    <lineage>
        <taxon>Bacteria</taxon>
        <taxon>Pseudomonadati</taxon>
        <taxon>Candidatus Kryptoniota</taxon>
        <taxon>Candidatus Thermokryptus</taxon>
    </lineage>
</organism>
<evidence type="ECO:0000256" key="1">
    <source>
        <dbReference type="ARBA" id="ARBA00000085"/>
    </source>
</evidence>
<dbReference type="STRING" id="1643428.GCA_001442855_00293"/>
<reference evidence="9" key="1">
    <citation type="submission" date="2015-11" db="EMBL/GenBank/DDBJ databases">
        <authorList>
            <person name="Varghese N."/>
        </authorList>
    </citation>
    <scope>NUCLEOTIDE SEQUENCE [LARGE SCALE GENOMIC DNA]</scope>
</reference>
<evidence type="ECO:0000313" key="8">
    <source>
        <dbReference type="EMBL" id="CUU01659.1"/>
    </source>
</evidence>
<dbReference type="SUPFAM" id="SSF47384">
    <property type="entry name" value="Homodimeric domain of signal transducing histidine kinase"/>
    <property type="match status" value="1"/>
</dbReference>
<evidence type="ECO:0000256" key="2">
    <source>
        <dbReference type="ARBA" id="ARBA00012438"/>
    </source>
</evidence>
<evidence type="ECO:0000256" key="4">
    <source>
        <dbReference type="ARBA" id="ARBA00022777"/>
    </source>
</evidence>
<keyword evidence="6" id="KW-1133">Transmembrane helix</keyword>
<dbReference type="SUPFAM" id="SSF55874">
    <property type="entry name" value="ATPase domain of HSP90 chaperone/DNA topoisomerase II/histidine kinase"/>
    <property type="match status" value="1"/>
</dbReference>
<keyword evidence="5" id="KW-0902">Two-component regulatory system</keyword>
<dbReference type="EMBL" id="FAOO01000002">
    <property type="protein sequence ID" value="CUU01659.1"/>
    <property type="molecule type" value="Genomic_DNA"/>
</dbReference>
<dbReference type="InterPro" id="IPR005467">
    <property type="entry name" value="His_kinase_dom"/>
</dbReference>
<keyword evidence="3" id="KW-0808">Transferase</keyword>
<feature type="domain" description="Histidine kinase" evidence="7">
    <location>
        <begin position="190"/>
        <end position="365"/>
    </location>
</feature>
<dbReference type="EC" id="2.7.13.3" evidence="2"/>
<dbReference type="PANTHER" id="PTHR43711">
    <property type="entry name" value="TWO-COMPONENT HISTIDINE KINASE"/>
    <property type="match status" value="1"/>
</dbReference>
<dbReference type="InterPro" id="IPR036097">
    <property type="entry name" value="HisK_dim/P_sf"/>
</dbReference>
<dbReference type="SMART" id="SM00388">
    <property type="entry name" value="HisKA"/>
    <property type="match status" value="1"/>
</dbReference>
<sequence>MTSIVIQNIIFIVLVIGFSFVAKRYGRKIKSSFKILAGIIILWFASLLSFFDQFWLQIFLLTAGVFISVAGMVSFTRELKRTDFNIDSVEKAVDSILMGVGGKTALIYLINGGKTIRSLNSLKDASFALSIPIYKNADMIGYLVLFGERPFSKFNEEKFKTELAFLKLYLENLSLKEKEAKNMSSQYLSILVHDLKKPLTAILGFSEILKEEIKNLSEEEALDLITNINKAGLEMLANLNRLNELYEIEAGRYKLKFERLNLLDEIRNSLASFSDEIEKKKINIIIDSEHGFEISADREKIRVMLCYLFSNVLKSLGENSTLRINIQEFEEKIEISIKGFTLGSGLDSVLIKSIAELHGGWISLSNGHLKLYLPKFKIEEGEENFALN</sequence>
<dbReference type="RefSeq" id="WP_140944108.1">
    <property type="nucleotide sequence ID" value="NZ_FAOO01000002.1"/>
</dbReference>
<dbReference type="Gene3D" id="1.10.287.130">
    <property type="match status" value="1"/>
</dbReference>
<evidence type="ECO:0000313" key="9">
    <source>
        <dbReference type="Proteomes" id="UP000320623"/>
    </source>
</evidence>
<dbReference type="GO" id="GO:0000155">
    <property type="term" value="F:phosphorelay sensor kinase activity"/>
    <property type="evidence" value="ECO:0007669"/>
    <property type="project" value="InterPro"/>
</dbReference>
<keyword evidence="4 8" id="KW-0418">Kinase</keyword>
<keyword evidence="9" id="KW-1185">Reference proteome</keyword>
<dbReference type="OrthoDB" id="9813394at2"/>
<keyword evidence="6" id="KW-0472">Membrane</keyword>
<evidence type="ECO:0000256" key="6">
    <source>
        <dbReference type="SAM" id="Phobius"/>
    </source>
</evidence>
<keyword evidence="6" id="KW-0812">Transmembrane</keyword>
<proteinExistence type="predicted"/>
<dbReference type="Proteomes" id="UP000320623">
    <property type="component" value="Unassembled WGS sequence"/>
</dbReference>
<name>A0A0S4MSY5_9BACT</name>
<comment type="catalytic activity">
    <reaction evidence="1">
        <text>ATP + protein L-histidine = ADP + protein N-phospho-L-histidine.</text>
        <dbReference type="EC" id="2.7.13.3"/>
    </reaction>
</comment>
<feature type="transmembrane region" description="Helical" evidence="6">
    <location>
        <begin position="33"/>
        <end position="51"/>
    </location>
</feature>
<evidence type="ECO:0000259" key="7">
    <source>
        <dbReference type="PROSITE" id="PS50109"/>
    </source>
</evidence>
<dbReference type="InterPro" id="IPR036890">
    <property type="entry name" value="HATPase_C_sf"/>
</dbReference>
<dbReference type="Pfam" id="PF00512">
    <property type="entry name" value="HisKA"/>
    <property type="match status" value="1"/>
</dbReference>
<dbReference type="PANTHER" id="PTHR43711:SF26">
    <property type="entry name" value="SENSOR HISTIDINE KINASE RCSC"/>
    <property type="match status" value="1"/>
</dbReference>
<gene>
    <name evidence="8" type="ORF">JGI1_00306</name>
</gene>
<dbReference type="CDD" id="cd00082">
    <property type="entry name" value="HisKA"/>
    <property type="match status" value="1"/>
</dbReference>
<feature type="transmembrane region" description="Helical" evidence="6">
    <location>
        <begin position="6"/>
        <end position="26"/>
    </location>
</feature>
<dbReference type="Gene3D" id="3.30.565.10">
    <property type="entry name" value="Histidine kinase-like ATPase, C-terminal domain"/>
    <property type="match status" value="1"/>
</dbReference>
<dbReference type="AlphaFoldDB" id="A0A0S4MSY5"/>
<dbReference type="PROSITE" id="PS50109">
    <property type="entry name" value="HIS_KIN"/>
    <property type="match status" value="1"/>
</dbReference>
<dbReference type="InterPro" id="IPR003661">
    <property type="entry name" value="HisK_dim/P_dom"/>
</dbReference>
<protein>
    <recommendedName>
        <fullName evidence="2">histidine kinase</fullName>
        <ecNumber evidence="2">2.7.13.3</ecNumber>
    </recommendedName>
</protein>
<dbReference type="InterPro" id="IPR050736">
    <property type="entry name" value="Sensor_HK_Regulatory"/>
</dbReference>